<feature type="domain" description="Reverse transcriptase RNase H-like" evidence="7">
    <location>
        <begin position="11"/>
        <end position="66"/>
    </location>
</feature>
<dbReference type="Pfam" id="PF17917">
    <property type="entry name" value="RT_RNaseH"/>
    <property type="match status" value="1"/>
</dbReference>
<keyword evidence="2" id="KW-0548">Nucleotidyltransferase</keyword>
<keyword evidence="1" id="KW-0808">Transferase</keyword>
<keyword evidence="4" id="KW-0255">Endonuclease</keyword>
<proteinExistence type="predicted"/>
<dbReference type="InterPro" id="IPR041373">
    <property type="entry name" value="RT_RNaseH"/>
</dbReference>
<evidence type="ECO:0000313" key="8">
    <source>
        <dbReference type="EMBL" id="RDX68529.1"/>
    </source>
</evidence>
<gene>
    <name evidence="8" type="primary">pol</name>
    <name evidence="8" type="ORF">CR513_52478</name>
</gene>
<dbReference type="SUPFAM" id="SSF56672">
    <property type="entry name" value="DNA/RNA polymerases"/>
    <property type="match status" value="1"/>
</dbReference>
<dbReference type="GO" id="GO:0003964">
    <property type="term" value="F:RNA-directed DNA polymerase activity"/>
    <property type="evidence" value="ECO:0007669"/>
    <property type="project" value="UniProtKB-KW"/>
</dbReference>
<organism evidence="8 9">
    <name type="scientific">Mucuna pruriens</name>
    <name type="common">Velvet bean</name>
    <name type="synonym">Dolichos pruriens</name>
    <dbReference type="NCBI Taxonomy" id="157652"/>
    <lineage>
        <taxon>Eukaryota</taxon>
        <taxon>Viridiplantae</taxon>
        <taxon>Streptophyta</taxon>
        <taxon>Embryophyta</taxon>
        <taxon>Tracheophyta</taxon>
        <taxon>Spermatophyta</taxon>
        <taxon>Magnoliopsida</taxon>
        <taxon>eudicotyledons</taxon>
        <taxon>Gunneridae</taxon>
        <taxon>Pentapetalae</taxon>
        <taxon>rosids</taxon>
        <taxon>fabids</taxon>
        <taxon>Fabales</taxon>
        <taxon>Fabaceae</taxon>
        <taxon>Papilionoideae</taxon>
        <taxon>50 kb inversion clade</taxon>
        <taxon>NPAAA clade</taxon>
        <taxon>indigoferoid/millettioid clade</taxon>
        <taxon>Phaseoleae</taxon>
        <taxon>Mucuna</taxon>
    </lineage>
</organism>
<dbReference type="AlphaFoldDB" id="A0A371ERF6"/>
<evidence type="ECO:0000256" key="2">
    <source>
        <dbReference type="ARBA" id="ARBA00022695"/>
    </source>
</evidence>
<evidence type="ECO:0000313" key="9">
    <source>
        <dbReference type="Proteomes" id="UP000257109"/>
    </source>
</evidence>
<evidence type="ECO:0000256" key="3">
    <source>
        <dbReference type="ARBA" id="ARBA00022722"/>
    </source>
</evidence>
<keyword evidence="5" id="KW-0378">Hydrolase</keyword>
<reference evidence="8" key="1">
    <citation type="submission" date="2018-05" db="EMBL/GenBank/DDBJ databases">
        <title>Draft genome of Mucuna pruriens seed.</title>
        <authorList>
            <person name="Nnadi N.E."/>
            <person name="Vos R."/>
            <person name="Hasami M.H."/>
            <person name="Devisetty U.K."/>
            <person name="Aguiy J.C."/>
        </authorList>
    </citation>
    <scope>NUCLEOTIDE SEQUENCE [LARGE SCALE GENOMIC DNA]</scope>
    <source>
        <strain evidence="8">JCA_2017</strain>
    </source>
</reference>
<name>A0A371ERF6_MUCPR</name>
<comment type="caution">
    <text evidence="8">The sequence shown here is derived from an EMBL/GenBank/DDBJ whole genome shotgun (WGS) entry which is preliminary data.</text>
</comment>
<dbReference type="EMBL" id="QJKJ01012489">
    <property type="protein sequence ID" value="RDX68529.1"/>
    <property type="molecule type" value="Genomic_DNA"/>
</dbReference>
<keyword evidence="9" id="KW-1185">Reference proteome</keyword>
<sequence>MPLMGCVVATGHPISYFSEKLKGAHLNYSTYHRELYALMRALHVWQNYLLPKEFVIHSDHEALKHLT</sequence>
<dbReference type="GO" id="GO:0004519">
    <property type="term" value="F:endonuclease activity"/>
    <property type="evidence" value="ECO:0007669"/>
    <property type="project" value="UniProtKB-KW"/>
</dbReference>
<dbReference type="InterPro" id="IPR043502">
    <property type="entry name" value="DNA/RNA_pol_sf"/>
</dbReference>
<dbReference type="GO" id="GO:0016787">
    <property type="term" value="F:hydrolase activity"/>
    <property type="evidence" value="ECO:0007669"/>
    <property type="project" value="UniProtKB-KW"/>
</dbReference>
<dbReference type="PANTHER" id="PTHR35046">
    <property type="entry name" value="ZINC KNUCKLE (CCHC-TYPE) FAMILY PROTEIN"/>
    <property type="match status" value="1"/>
</dbReference>
<keyword evidence="6" id="KW-0695">RNA-directed DNA polymerase</keyword>
<protein>
    <submittedName>
        <fullName evidence="8">Retrovirus-related Pol polyprotein</fullName>
    </submittedName>
</protein>
<evidence type="ECO:0000256" key="5">
    <source>
        <dbReference type="ARBA" id="ARBA00022801"/>
    </source>
</evidence>
<dbReference type="Proteomes" id="UP000257109">
    <property type="component" value="Unassembled WGS sequence"/>
</dbReference>
<accession>A0A371ERF6</accession>
<keyword evidence="3" id="KW-0540">Nuclease</keyword>
<dbReference type="OrthoDB" id="1933708at2759"/>
<evidence type="ECO:0000256" key="1">
    <source>
        <dbReference type="ARBA" id="ARBA00022679"/>
    </source>
</evidence>
<dbReference type="PANTHER" id="PTHR35046:SF9">
    <property type="entry name" value="RNA-DIRECTED DNA POLYMERASE"/>
    <property type="match status" value="1"/>
</dbReference>
<evidence type="ECO:0000256" key="6">
    <source>
        <dbReference type="ARBA" id="ARBA00022918"/>
    </source>
</evidence>
<feature type="non-terminal residue" evidence="8">
    <location>
        <position position="1"/>
    </location>
</feature>
<evidence type="ECO:0000259" key="7">
    <source>
        <dbReference type="Pfam" id="PF17917"/>
    </source>
</evidence>
<evidence type="ECO:0000256" key="4">
    <source>
        <dbReference type="ARBA" id="ARBA00022759"/>
    </source>
</evidence>